<feature type="transmembrane region" description="Helical" evidence="6">
    <location>
        <begin position="125"/>
        <end position="143"/>
    </location>
</feature>
<name>A0A8A7KHQ1_9FIRM</name>
<accession>A0A8A7KHQ1</accession>
<dbReference type="GO" id="GO:0022857">
    <property type="term" value="F:transmembrane transporter activity"/>
    <property type="evidence" value="ECO:0007669"/>
    <property type="project" value="InterPro"/>
</dbReference>
<keyword evidence="5 6" id="KW-0472">Membrane</keyword>
<feature type="transmembrane region" description="Helical" evidence="6">
    <location>
        <begin position="255"/>
        <end position="283"/>
    </location>
</feature>
<dbReference type="NCBIfam" id="NF008441">
    <property type="entry name" value="PRK11285.1"/>
    <property type="match status" value="1"/>
</dbReference>
<evidence type="ECO:0000256" key="1">
    <source>
        <dbReference type="ARBA" id="ARBA00004651"/>
    </source>
</evidence>
<reference evidence="7" key="1">
    <citation type="submission" date="2019-12" db="EMBL/GenBank/DDBJ databases">
        <authorList>
            <person name="zhang j."/>
            <person name="sun C.M."/>
        </authorList>
    </citation>
    <scope>NUCLEOTIDE SEQUENCE</scope>
    <source>
        <strain evidence="7">NS-1</strain>
    </source>
</reference>
<comment type="subcellular location">
    <subcellularLocation>
        <location evidence="1">Cell membrane</location>
        <topology evidence="1">Multi-pass membrane protein</topology>
    </subcellularLocation>
</comment>
<feature type="transmembrane region" description="Helical" evidence="6">
    <location>
        <begin position="47"/>
        <end position="67"/>
    </location>
</feature>
<dbReference type="AlphaFoldDB" id="A0A8A7KHQ1"/>
<dbReference type="PANTHER" id="PTHR32196:SF37">
    <property type="entry name" value="L-ARABINOSE TRANSPORT SYSTEM PERMEASE PROTEIN ARAH"/>
    <property type="match status" value="1"/>
</dbReference>
<protein>
    <submittedName>
        <fullName evidence="7">L-arabinose ABC transporter permease AraH</fullName>
    </submittedName>
</protein>
<evidence type="ECO:0000256" key="5">
    <source>
        <dbReference type="ARBA" id="ARBA00023136"/>
    </source>
</evidence>
<dbReference type="CDD" id="cd06579">
    <property type="entry name" value="TM_PBP1_transp_AraH_like"/>
    <property type="match status" value="1"/>
</dbReference>
<feature type="transmembrane region" description="Helical" evidence="6">
    <location>
        <begin position="216"/>
        <end position="234"/>
    </location>
</feature>
<evidence type="ECO:0000313" key="7">
    <source>
        <dbReference type="EMBL" id="QTL99605.1"/>
    </source>
</evidence>
<keyword evidence="2" id="KW-1003">Cell membrane</keyword>
<evidence type="ECO:0000256" key="6">
    <source>
        <dbReference type="SAM" id="Phobius"/>
    </source>
</evidence>
<feature type="transmembrane region" description="Helical" evidence="6">
    <location>
        <begin position="295"/>
        <end position="311"/>
    </location>
</feature>
<dbReference type="Proteomes" id="UP000665020">
    <property type="component" value="Chromosome"/>
</dbReference>
<keyword evidence="3 6" id="KW-0812">Transmembrane</keyword>
<evidence type="ECO:0000256" key="4">
    <source>
        <dbReference type="ARBA" id="ARBA00022989"/>
    </source>
</evidence>
<dbReference type="RefSeq" id="WP_230867938.1">
    <property type="nucleotide sequence ID" value="NZ_CP046640.1"/>
</dbReference>
<dbReference type="Pfam" id="PF02653">
    <property type="entry name" value="BPD_transp_2"/>
    <property type="match status" value="1"/>
</dbReference>
<dbReference type="EMBL" id="CP046640">
    <property type="protein sequence ID" value="QTL99605.1"/>
    <property type="molecule type" value="Genomic_DNA"/>
</dbReference>
<dbReference type="KEGG" id="ifn:GM661_17420"/>
<feature type="transmembrane region" description="Helical" evidence="6">
    <location>
        <begin position="97"/>
        <end position="119"/>
    </location>
</feature>
<feature type="transmembrane region" description="Helical" evidence="6">
    <location>
        <begin position="20"/>
        <end position="40"/>
    </location>
</feature>
<evidence type="ECO:0000256" key="2">
    <source>
        <dbReference type="ARBA" id="ARBA00022475"/>
    </source>
</evidence>
<keyword evidence="4 6" id="KW-1133">Transmembrane helix</keyword>
<gene>
    <name evidence="7" type="primary">araH</name>
    <name evidence="7" type="ORF">GM661_17420</name>
</gene>
<keyword evidence="8" id="KW-1185">Reference proteome</keyword>
<evidence type="ECO:0000313" key="8">
    <source>
        <dbReference type="Proteomes" id="UP000665020"/>
    </source>
</evidence>
<sequence length="319" mass="33696">MDNSGVKSKLSLKYFYDNYSIIVIFVVMFILLSIFVPYFFTWRNMVGLALSVVTIGIIANTMMFALGSGDFDLSVSSTVAFSGVMAAVIINATGNVWLGIFAGIIGGGIVGIINGFSIAKLGLNALIVTLATQMIFRGMAFILSGGRAVGIREAGFFKLGNSMIFGIPTPIWIIIISFIIFGILLNNTVFGKNTLAIGGNTKAARLAGINVDFTKITIFTLQGIMAGFAGVILASRMTSGQPNAAQGLELDVISACVLGGVSLNGGIATMSGVIVGVLIMGMISNALNLLNVPTFYQYVVRGAVLLIAIYLDKLKQRNL</sequence>
<feature type="transmembrane region" description="Helical" evidence="6">
    <location>
        <begin position="73"/>
        <end position="90"/>
    </location>
</feature>
<proteinExistence type="predicted"/>
<evidence type="ECO:0000256" key="3">
    <source>
        <dbReference type="ARBA" id="ARBA00022692"/>
    </source>
</evidence>
<dbReference type="PANTHER" id="PTHR32196">
    <property type="entry name" value="ABC TRANSPORTER PERMEASE PROTEIN YPHD-RELATED-RELATED"/>
    <property type="match status" value="1"/>
</dbReference>
<dbReference type="GO" id="GO:0005886">
    <property type="term" value="C:plasma membrane"/>
    <property type="evidence" value="ECO:0007669"/>
    <property type="project" value="UniProtKB-SubCell"/>
</dbReference>
<dbReference type="InterPro" id="IPR001851">
    <property type="entry name" value="ABC_transp_permease"/>
</dbReference>
<organism evidence="7 8">
    <name type="scientific">Iocasia fonsfrigidae</name>
    <dbReference type="NCBI Taxonomy" id="2682810"/>
    <lineage>
        <taxon>Bacteria</taxon>
        <taxon>Bacillati</taxon>
        <taxon>Bacillota</taxon>
        <taxon>Clostridia</taxon>
        <taxon>Halanaerobiales</taxon>
        <taxon>Halanaerobiaceae</taxon>
        <taxon>Iocasia</taxon>
    </lineage>
</organism>
<feature type="transmembrane region" description="Helical" evidence="6">
    <location>
        <begin position="164"/>
        <end position="185"/>
    </location>
</feature>